<dbReference type="SMART" id="SM00487">
    <property type="entry name" value="DEXDc"/>
    <property type="match status" value="1"/>
</dbReference>
<evidence type="ECO:0000256" key="5">
    <source>
        <dbReference type="ARBA" id="ARBA00038437"/>
    </source>
</evidence>
<evidence type="ECO:0000313" key="11">
    <source>
        <dbReference type="Proteomes" id="UP000248659"/>
    </source>
</evidence>
<dbReference type="InterPro" id="IPR005580">
    <property type="entry name" value="DbpA/CsdA_RNA-bd_dom"/>
</dbReference>
<organism evidence="10 11">
    <name type="scientific">Rhodovulum viride</name>
    <dbReference type="NCBI Taxonomy" id="1231134"/>
    <lineage>
        <taxon>Bacteria</taxon>
        <taxon>Pseudomonadati</taxon>
        <taxon>Pseudomonadota</taxon>
        <taxon>Alphaproteobacteria</taxon>
        <taxon>Rhodobacterales</taxon>
        <taxon>Paracoccaceae</taxon>
        <taxon>Rhodovulum</taxon>
    </lineage>
</organism>
<dbReference type="Proteomes" id="UP000248659">
    <property type="component" value="Unassembled WGS sequence"/>
</dbReference>
<protein>
    <submittedName>
        <fullName evidence="10">ATP-dependent RNA helicase</fullName>
    </submittedName>
</protein>
<dbReference type="CDD" id="cd00268">
    <property type="entry name" value="DEADc"/>
    <property type="match status" value="1"/>
</dbReference>
<keyword evidence="11" id="KW-1185">Reference proteome</keyword>
<dbReference type="GO" id="GO:0004386">
    <property type="term" value="F:helicase activity"/>
    <property type="evidence" value="ECO:0007669"/>
    <property type="project" value="UniProtKB-KW"/>
</dbReference>
<proteinExistence type="inferred from homology"/>
<dbReference type="EMBL" id="MUAV01000040">
    <property type="protein sequence ID" value="RAP39585.1"/>
    <property type="molecule type" value="Genomic_DNA"/>
</dbReference>
<feature type="domain" description="Helicase C-terminal" evidence="9">
    <location>
        <begin position="224"/>
        <end position="373"/>
    </location>
</feature>
<dbReference type="PANTHER" id="PTHR47959">
    <property type="entry name" value="ATP-DEPENDENT RNA HELICASE RHLE-RELATED"/>
    <property type="match status" value="1"/>
</dbReference>
<comment type="caution">
    <text evidence="10">The sequence shown here is derived from an EMBL/GenBank/DDBJ whole genome shotgun (WGS) entry which is preliminary data.</text>
</comment>
<dbReference type="PANTHER" id="PTHR47959:SF1">
    <property type="entry name" value="ATP-DEPENDENT RNA HELICASE DBPA"/>
    <property type="match status" value="1"/>
</dbReference>
<evidence type="ECO:0000259" key="8">
    <source>
        <dbReference type="PROSITE" id="PS51192"/>
    </source>
</evidence>
<dbReference type="InterPro" id="IPR027417">
    <property type="entry name" value="P-loop_NTPase"/>
</dbReference>
<dbReference type="CDD" id="cd12252">
    <property type="entry name" value="RRM_DbpA"/>
    <property type="match status" value="1"/>
</dbReference>
<keyword evidence="1 6" id="KW-0547">Nucleotide-binding</keyword>
<dbReference type="InterPro" id="IPR044742">
    <property type="entry name" value="DEAD/DEAH_RhlB"/>
</dbReference>
<keyword evidence="2 6" id="KW-0378">Hydrolase</keyword>
<dbReference type="SMART" id="SM00490">
    <property type="entry name" value="HELICc"/>
    <property type="match status" value="1"/>
</dbReference>
<dbReference type="PROSITE" id="PS51194">
    <property type="entry name" value="HELICASE_CTER"/>
    <property type="match status" value="1"/>
</dbReference>
<evidence type="ECO:0000256" key="3">
    <source>
        <dbReference type="ARBA" id="ARBA00022806"/>
    </source>
</evidence>
<dbReference type="InterPro" id="IPR014001">
    <property type="entry name" value="Helicase_ATP-bd"/>
</dbReference>
<evidence type="ECO:0000256" key="2">
    <source>
        <dbReference type="ARBA" id="ARBA00022801"/>
    </source>
</evidence>
<evidence type="ECO:0000256" key="7">
    <source>
        <dbReference type="SAM" id="MobiDB-lite"/>
    </source>
</evidence>
<evidence type="ECO:0000256" key="6">
    <source>
        <dbReference type="RuleBase" id="RU000492"/>
    </source>
</evidence>
<gene>
    <name evidence="10" type="ORF">BYZ73_19680</name>
</gene>
<dbReference type="Pfam" id="PF00270">
    <property type="entry name" value="DEAD"/>
    <property type="match status" value="1"/>
</dbReference>
<dbReference type="Pfam" id="PF03880">
    <property type="entry name" value="DbpA"/>
    <property type="match status" value="1"/>
</dbReference>
<feature type="region of interest" description="Disordered" evidence="7">
    <location>
        <begin position="522"/>
        <end position="736"/>
    </location>
</feature>
<keyword evidence="4 6" id="KW-0067">ATP-binding</keyword>
<dbReference type="InterPro" id="IPR001650">
    <property type="entry name" value="Helicase_C-like"/>
</dbReference>
<sequence length="736" mass="79358">MIPSLSEALAERGFDTLTDVQKAVTAPELAETDLLVSAQTGSGKTVGFGLAIAPTLMGEDDRMGPPAAPLALVIAPTRELALQVQRELVWLYARAGAKVVSCVGGMDARDERRALDRGAHIVVGTPGRLRDHITRGALDLSDIRAVVLDEADEMLDLGFREDLEFMLGAARAERRTLLFSATVPPAIAELAKLYQRDAVRVTTLSRGSQHADIAYKAVQVTAADAEHAIINLLRFHDAPTAIVFANTRAAVSRLAARFANRGLSAVSLSGELSQDERSHALQAMRDGRARVCVATDVAARGIDLPNLDLVIHADLPTNTETLLHRSGRTGRAGRKGISALIVPDKLVKKARLLLKWAKIEAEWTVAPTPEEILALDETRLLADALWDAEPTEAEAAFAARLLADRSPETIAAACLRLYRAGLSAPEELNAPAAPGARPERPPFGPSVWFELSVGRDRRAEPRWLLPLVCRAGNLERSQIGRIQLLAKTSLVEIAEAAVSGFVERIGPEGLLEDDIRAKRFYGPVEDTRGAPRPRPARPKAERPRTEQAGTEQARTERAPEPARPAPAEGTVPATSSVADEATADRPAPRPKPKFEPKFGYRPERRDARPAEAEPPRSKAPRRGADSAADATKGDRPRKPRHASEPQGARPKEGRKTGPKSASKDWSKDRPRDGKRRTEADAAPADRRRADAADPSKRLERPGAPKGKGGKPKGPGFKRGGPKPTSSGGNTPPKRKH</sequence>
<name>A0ABX9DB80_9RHOB</name>
<evidence type="ECO:0000256" key="4">
    <source>
        <dbReference type="ARBA" id="ARBA00022840"/>
    </source>
</evidence>
<dbReference type="InterPro" id="IPR050079">
    <property type="entry name" value="DEAD_box_RNA_helicase"/>
</dbReference>
<dbReference type="Gene3D" id="3.30.70.330">
    <property type="match status" value="1"/>
</dbReference>
<dbReference type="CDD" id="cd18787">
    <property type="entry name" value="SF2_C_DEAD"/>
    <property type="match status" value="1"/>
</dbReference>
<keyword evidence="3 6" id="KW-0347">Helicase</keyword>
<dbReference type="Pfam" id="PF00271">
    <property type="entry name" value="Helicase_C"/>
    <property type="match status" value="1"/>
</dbReference>
<feature type="domain" description="Helicase ATP-binding" evidence="8">
    <location>
        <begin position="25"/>
        <end position="201"/>
    </location>
</feature>
<dbReference type="SUPFAM" id="SSF52540">
    <property type="entry name" value="P-loop containing nucleoside triphosphate hydrolases"/>
    <property type="match status" value="1"/>
</dbReference>
<evidence type="ECO:0000313" key="10">
    <source>
        <dbReference type="EMBL" id="RAP39585.1"/>
    </source>
</evidence>
<accession>A0ABX9DB80</accession>
<feature type="compositionally biased region" description="Basic and acidic residues" evidence="7">
    <location>
        <begin position="582"/>
        <end position="616"/>
    </location>
</feature>
<comment type="similarity">
    <text evidence="5 6">Belongs to the DEAD box helicase family.</text>
</comment>
<dbReference type="Gene3D" id="3.40.50.300">
    <property type="entry name" value="P-loop containing nucleotide triphosphate hydrolases"/>
    <property type="match status" value="2"/>
</dbReference>
<evidence type="ECO:0000256" key="1">
    <source>
        <dbReference type="ARBA" id="ARBA00022741"/>
    </source>
</evidence>
<dbReference type="InterPro" id="IPR012677">
    <property type="entry name" value="Nucleotide-bd_a/b_plait_sf"/>
</dbReference>
<dbReference type="InterPro" id="IPR011545">
    <property type="entry name" value="DEAD/DEAH_box_helicase_dom"/>
</dbReference>
<dbReference type="InterPro" id="IPR000629">
    <property type="entry name" value="RNA-helicase_DEAD-box_CS"/>
</dbReference>
<feature type="compositionally biased region" description="Basic and acidic residues" evidence="7">
    <location>
        <begin position="649"/>
        <end position="702"/>
    </location>
</feature>
<evidence type="ECO:0000259" key="9">
    <source>
        <dbReference type="PROSITE" id="PS51194"/>
    </source>
</evidence>
<dbReference type="PROSITE" id="PS00039">
    <property type="entry name" value="DEAD_ATP_HELICASE"/>
    <property type="match status" value="1"/>
</dbReference>
<reference evidence="10 11" key="1">
    <citation type="submission" date="2017-01" db="EMBL/GenBank/DDBJ databases">
        <title>Genome sequence of Rhodovulum viride JA756.</title>
        <authorList>
            <person name="Lakshmi K.V."/>
            <person name="Tushar L.D."/>
            <person name="Sasikala C."/>
            <person name="Venkataramana C."/>
        </authorList>
    </citation>
    <scope>NUCLEOTIDE SEQUENCE [LARGE SCALE GENOMIC DNA]</scope>
    <source>
        <strain evidence="10 11">JA756</strain>
    </source>
</reference>
<dbReference type="PROSITE" id="PS51192">
    <property type="entry name" value="HELICASE_ATP_BIND_1"/>
    <property type="match status" value="1"/>
</dbReference>
<dbReference type="RefSeq" id="WP_112317360.1">
    <property type="nucleotide sequence ID" value="NZ_MUAV01000040.1"/>
</dbReference>